<sequence length="427" mass="46437">MENRDQKPYVYLRKATGILAVILTLSALLLAARLVYGDPAPSQNAGTSTVPVPQEAARSNGSAGEYGVGAEAPVLELFYDQPFDNERFTVSDMLPGDSVTEYFCVKAYYRENIELLFNVEITDDPGNLGDVLYIRAVELGGGDILFDEPFADIDGREISTLLSSDSGESTLYYELTAYMDTSVGNAYQQTRLEADFNWYVKGEDEGNLVPGPSSSKTGDDTQLVFWIILALAAASVAAFAVMRKREGREEDGRKGIYKSAAAAAVLALMLAATTYALVLSTVSVEDNELETAAVSLELNDGNVIFDGRDMNIEPGYTIRRDFTVENKSPVDVYYRLYLENLSGDLGDVLVFNIYEGDRIIFSGTAAQLSEKTACQGGAPLGAGEERTLTAVVKMKEDAGSFYKNSDITFDVTAEGVQVRNNPDGEFQ</sequence>
<feature type="transmembrane region" description="Helical" evidence="2">
    <location>
        <begin position="223"/>
        <end position="243"/>
    </location>
</feature>
<gene>
    <name evidence="3" type="ORF">IAC50_05035</name>
</gene>
<feature type="region of interest" description="Disordered" evidence="1">
    <location>
        <begin position="42"/>
        <end position="63"/>
    </location>
</feature>
<comment type="caution">
    <text evidence="3">The sequence shown here is derived from an EMBL/GenBank/DDBJ whole genome shotgun (WGS) entry which is preliminary data.</text>
</comment>
<name>A0A9D1I0B7_9FIRM</name>
<keyword evidence="2" id="KW-1133">Transmembrane helix</keyword>
<dbReference type="Proteomes" id="UP000824090">
    <property type="component" value="Unassembled WGS sequence"/>
</dbReference>
<keyword evidence="2" id="KW-0472">Membrane</keyword>
<evidence type="ECO:0000256" key="1">
    <source>
        <dbReference type="SAM" id="MobiDB-lite"/>
    </source>
</evidence>
<dbReference type="EMBL" id="DVMP01000089">
    <property type="protein sequence ID" value="HIU25841.1"/>
    <property type="molecule type" value="Genomic_DNA"/>
</dbReference>
<evidence type="ECO:0000256" key="2">
    <source>
        <dbReference type="SAM" id="Phobius"/>
    </source>
</evidence>
<feature type="transmembrane region" description="Helical" evidence="2">
    <location>
        <begin position="255"/>
        <end position="278"/>
    </location>
</feature>
<evidence type="ECO:0000313" key="3">
    <source>
        <dbReference type="EMBL" id="HIU25841.1"/>
    </source>
</evidence>
<proteinExistence type="predicted"/>
<organism evidence="3 4">
    <name type="scientific">Candidatus Allocopromorpha excrementigallinarum</name>
    <dbReference type="NCBI Taxonomy" id="2840742"/>
    <lineage>
        <taxon>Bacteria</taxon>
        <taxon>Bacillati</taxon>
        <taxon>Bacillota</taxon>
        <taxon>Clostridia</taxon>
        <taxon>Eubacteriales</taxon>
        <taxon>Eubacteriaceae</taxon>
        <taxon>Eubacteriaceae incertae sedis</taxon>
        <taxon>Candidatus Allocopromorpha</taxon>
    </lineage>
</organism>
<reference evidence="3" key="2">
    <citation type="journal article" date="2021" name="PeerJ">
        <title>Extensive microbial diversity within the chicken gut microbiome revealed by metagenomics and culture.</title>
        <authorList>
            <person name="Gilroy R."/>
            <person name="Ravi A."/>
            <person name="Getino M."/>
            <person name="Pursley I."/>
            <person name="Horton D.L."/>
            <person name="Alikhan N.F."/>
            <person name="Baker D."/>
            <person name="Gharbi K."/>
            <person name="Hall N."/>
            <person name="Watson M."/>
            <person name="Adriaenssens E.M."/>
            <person name="Foster-Nyarko E."/>
            <person name="Jarju S."/>
            <person name="Secka A."/>
            <person name="Antonio M."/>
            <person name="Oren A."/>
            <person name="Chaudhuri R.R."/>
            <person name="La Ragione R."/>
            <person name="Hildebrand F."/>
            <person name="Pallen M.J."/>
        </authorList>
    </citation>
    <scope>NUCLEOTIDE SEQUENCE</scope>
    <source>
        <strain evidence="3">ChiHcec3-6078</strain>
    </source>
</reference>
<feature type="compositionally biased region" description="Polar residues" evidence="1">
    <location>
        <begin position="42"/>
        <end position="62"/>
    </location>
</feature>
<accession>A0A9D1I0B7</accession>
<keyword evidence="2" id="KW-0812">Transmembrane</keyword>
<protein>
    <submittedName>
        <fullName evidence="3">Uncharacterized protein</fullName>
    </submittedName>
</protein>
<reference evidence="3" key="1">
    <citation type="submission" date="2020-10" db="EMBL/GenBank/DDBJ databases">
        <authorList>
            <person name="Gilroy R."/>
        </authorList>
    </citation>
    <scope>NUCLEOTIDE SEQUENCE</scope>
    <source>
        <strain evidence="3">ChiHcec3-6078</strain>
    </source>
</reference>
<dbReference type="AlphaFoldDB" id="A0A9D1I0B7"/>
<evidence type="ECO:0000313" key="4">
    <source>
        <dbReference type="Proteomes" id="UP000824090"/>
    </source>
</evidence>